<evidence type="ECO:0000313" key="1">
    <source>
        <dbReference type="EMBL" id="GAH17107.1"/>
    </source>
</evidence>
<sequence length="236" mass="24744">SIFASSILTGDRNNPLDGAGVQIEGSTEGVQIVNSTIGSASASNALGVVVESTNDEDDRANSIGVNPIPTEYLVELNTVENKATLTIPDEIWEDIGKDLHLGQSVVGTGIASGSEIIFINPDEQKVVLSDRMTDSGSVPVTFGAPGRTTITENFFGVDLRSGKSRMVNTTVSDNVISGIRVGVDTSVDTDGDGTNDEQQKLWALIGEGIALDDSGVPSPLVRSAASNEIYGNGRYW</sequence>
<accession>X1DA43</accession>
<gene>
    <name evidence="1" type="ORF">S01H4_56957</name>
</gene>
<feature type="non-terminal residue" evidence="1">
    <location>
        <position position="236"/>
    </location>
</feature>
<comment type="caution">
    <text evidence="1">The sequence shown here is derived from an EMBL/GenBank/DDBJ whole genome shotgun (WGS) entry which is preliminary data.</text>
</comment>
<name>X1DA43_9ZZZZ</name>
<dbReference type="AlphaFoldDB" id="X1DA43"/>
<feature type="non-terminal residue" evidence="1">
    <location>
        <position position="1"/>
    </location>
</feature>
<protein>
    <submittedName>
        <fullName evidence="1">Uncharacterized protein</fullName>
    </submittedName>
</protein>
<organism evidence="1">
    <name type="scientific">marine sediment metagenome</name>
    <dbReference type="NCBI Taxonomy" id="412755"/>
    <lineage>
        <taxon>unclassified sequences</taxon>
        <taxon>metagenomes</taxon>
        <taxon>ecological metagenomes</taxon>
    </lineage>
</organism>
<proteinExistence type="predicted"/>
<reference evidence="1" key="1">
    <citation type="journal article" date="2014" name="Front. Microbiol.">
        <title>High frequency of phylogenetically diverse reductive dehalogenase-homologous genes in deep subseafloor sedimentary metagenomes.</title>
        <authorList>
            <person name="Kawai M."/>
            <person name="Futagami T."/>
            <person name="Toyoda A."/>
            <person name="Takaki Y."/>
            <person name="Nishi S."/>
            <person name="Hori S."/>
            <person name="Arai W."/>
            <person name="Tsubouchi T."/>
            <person name="Morono Y."/>
            <person name="Uchiyama I."/>
            <person name="Ito T."/>
            <person name="Fujiyama A."/>
            <person name="Inagaki F."/>
            <person name="Takami H."/>
        </authorList>
    </citation>
    <scope>NUCLEOTIDE SEQUENCE</scope>
    <source>
        <strain evidence="1">Expedition CK06-06</strain>
    </source>
</reference>
<dbReference type="EMBL" id="BART01033072">
    <property type="protein sequence ID" value="GAH17107.1"/>
    <property type="molecule type" value="Genomic_DNA"/>
</dbReference>